<dbReference type="Pfam" id="PF00884">
    <property type="entry name" value="Sulfatase"/>
    <property type="match status" value="1"/>
</dbReference>
<feature type="transmembrane region" description="Helical" evidence="7">
    <location>
        <begin position="85"/>
        <end position="106"/>
    </location>
</feature>
<dbReference type="PANTHER" id="PTHR47371">
    <property type="entry name" value="LIPOTEICHOIC ACID SYNTHASE"/>
    <property type="match status" value="1"/>
</dbReference>
<dbReference type="CDD" id="cd16015">
    <property type="entry name" value="LTA_synthase"/>
    <property type="match status" value="1"/>
</dbReference>
<comment type="caution">
    <text evidence="9">The sequence shown here is derived from an EMBL/GenBank/DDBJ whole genome shotgun (WGS) entry which is preliminary data.</text>
</comment>
<dbReference type="RefSeq" id="WP_188401026.1">
    <property type="nucleotide sequence ID" value="NZ_BMCE01000001.1"/>
</dbReference>
<evidence type="ECO:0000256" key="1">
    <source>
        <dbReference type="ARBA" id="ARBA00004651"/>
    </source>
</evidence>
<sequence length="694" mass="79615">MKKDIYRGSLFLFVNVFLALVTVLVLLTLINGLNVDRAIDWGQLHTKKFALLTGFAFLLSCILYRSQMFCTFREQAAATMTNNRYLRIVFVLLFIIGSSFALHGILQFFQNGLNIDEFIDWIQGKTKIYLLGSVFILFLYFFFLSLTGRLYLSLILSMGVTVVVGLTHANKMTFLGEPLYPSDFKQVTHIAEVIPMVVGAFSFWKLLILAFLVVLVIGYFFIIYTQLNEIKTAWWTRGIFIALSIFLFYSFFNYPKTYVKALAEDSDVKIIRWNQPSNYRDNGFVFGFLSNLHVDAFDKPAGYSKKKIEEIANRIKKKAESKQPARQNTVENPNIVFIMSEAFWDPTKLENVTFSKDPLPITRDLMKKYSSGSVLSPTFGGGTSNVEFEALTGLSMRFLKAGSLPYQQLIDQKEFIPTIVSELESREYQSLALHPYNKVFYKRNRVYDTFGFNEFLHMNSMKNKEMSGPYISDEAVTHEIMDNLRSKDDPVFVHAVTMQNHFPYAADRYNKTSIKVSGLSSVSNAELETYVEGISQSDHAIGLLVKELERLKEPTLFVLWGDHLPILGQNKAIYEEAKYTEPYNPKVELQKFSETPLLIYANYEVPKEDLKVMSPAFIGPTLFDLAGMEQPPFYTFLEEVKSELPGIKPGLLINQEQKSQFALSKKQQQLLKDYQMLQYDLLVGKQYSSEILFK</sequence>
<feature type="transmembrane region" description="Helical" evidence="7">
    <location>
        <begin position="203"/>
        <end position="222"/>
    </location>
</feature>
<feature type="transmembrane region" description="Helical" evidence="7">
    <location>
        <begin position="234"/>
        <end position="252"/>
    </location>
</feature>
<keyword evidence="10" id="KW-1185">Reference proteome</keyword>
<reference evidence="9 10" key="1">
    <citation type="submission" date="2021-01" db="EMBL/GenBank/DDBJ databases">
        <title>Genome Sequencing of Type Strains.</title>
        <authorList>
            <person name="Lemaire J.F."/>
            <person name="Inderbitzin P."/>
            <person name="Collins S.B."/>
            <person name="Wespe N."/>
            <person name="Knight-Connoni V."/>
        </authorList>
    </citation>
    <scope>NUCLEOTIDE SEQUENCE [LARGE SCALE GENOMIC DNA]</scope>
    <source>
        <strain evidence="9 10">DSM 14730</strain>
    </source>
</reference>
<dbReference type="Proteomes" id="UP001319060">
    <property type="component" value="Unassembled WGS sequence"/>
</dbReference>
<keyword evidence="5 7" id="KW-1133">Transmembrane helix</keyword>
<feature type="transmembrane region" description="Helical" evidence="7">
    <location>
        <begin position="45"/>
        <end position="64"/>
    </location>
</feature>
<comment type="subcellular location">
    <subcellularLocation>
        <location evidence="1">Cell membrane</location>
        <topology evidence="1">Multi-pass membrane protein</topology>
    </subcellularLocation>
</comment>
<dbReference type="InterPro" id="IPR050448">
    <property type="entry name" value="OpgB/LTA_synthase_biosynth"/>
</dbReference>
<feature type="domain" description="Sulfatase N-terminal" evidence="8">
    <location>
        <begin position="333"/>
        <end position="628"/>
    </location>
</feature>
<dbReference type="InterPro" id="IPR017850">
    <property type="entry name" value="Alkaline_phosphatase_core_sf"/>
</dbReference>
<accession>A0ABS2ZG28</accession>
<dbReference type="PANTHER" id="PTHR47371:SF3">
    <property type="entry name" value="PHOSPHOGLYCEROL TRANSFERASE I"/>
    <property type="match status" value="1"/>
</dbReference>
<protein>
    <submittedName>
        <fullName evidence="9">LTA synthase family protein</fullName>
    </submittedName>
</protein>
<dbReference type="InterPro" id="IPR000917">
    <property type="entry name" value="Sulfatase_N"/>
</dbReference>
<dbReference type="Gene3D" id="3.40.720.10">
    <property type="entry name" value="Alkaline Phosphatase, subunit A"/>
    <property type="match status" value="1"/>
</dbReference>
<evidence type="ECO:0000313" key="9">
    <source>
        <dbReference type="EMBL" id="MBN3546721.1"/>
    </source>
</evidence>
<keyword evidence="6 7" id="KW-0472">Membrane</keyword>
<keyword evidence="4 7" id="KW-0812">Transmembrane</keyword>
<organism evidence="9 10">
    <name type="scientific">Fictibacillus barbaricus</name>
    <dbReference type="NCBI Taxonomy" id="182136"/>
    <lineage>
        <taxon>Bacteria</taxon>
        <taxon>Bacillati</taxon>
        <taxon>Bacillota</taxon>
        <taxon>Bacilli</taxon>
        <taxon>Bacillales</taxon>
        <taxon>Fictibacillaceae</taxon>
        <taxon>Fictibacillus</taxon>
    </lineage>
</organism>
<comment type="pathway">
    <text evidence="2">Cell wall biogenesis; lipoteichoic acid biosynthesis.</text>
</comment>
<feature type="transmembrane region" description="Helical" evidence="7">
    <location>
        <begin position="12"/>
        <end position="33"/>
    </location>
</feature>
<evidence type="ECO:0000256" key="3">
    <source>
        <dbReference type="ARBA" id="ARBA00022475"/>
    </source>
</evidence>
<evidence type="ECO:0000256" key="6">
    <source>
        <dbReference type="ARBA" id="ARBA00023136"/>
    </source>
</evidence>
<evidence type="ECO:0000256" key="7">
    <source>
        <dbReference type="SAM" id="Phobius"/>
    </source>
</evidence>
<keyword evidence="3" id="KW-1003">Cell membrane</keyword>
<evidence type="ECO:0000256" key="2">
    <source>
        <dbReference type="ARBA" id="ARBA00004936"/>
    </source>
</evidence>
<evidence type="ECO:0000256" key="4">
    <source>
        <dbReference type="ARBA" id="ARBA00022692"/>
    </source>
</evidence>
<gene>
    <name evidence="9" type="ORF">JYA64_15545</name>
</gene>
<feature type="transmembrane region" description="Helical" evidence="7">
    <location>
        <begin position="126"/>
        <end position="143"/>
    </location>
</feature>
<dbReference type="SUPFAM" id="SSF53649">
    <property type="entry name" value="Alkaline phosphatase-like"/>
    <property type="match status" value="1"/>
</dbReference>
<feature type="transmembrane region" description="Helical" evidence="7">
    <location>
        <begin position="150"/>
        <end position="169"/>
    </location>
</feature>
<dbReference type="EMBL" id="JAFHKS010000044">
    <property type="protein sequence ID" value="MBN3546721.1"/>
    <property type="molecule type" value="Genomic_DNA"/>
</dbReference>
<name>A0ABS2ZG28_9BACL</name>
<proteinExistence type="predicted"/>
<evidence type="ECO:0000259" key="8">
    <source>
        <dbReference type="Pfam" id="PF00884"/>
    </source>
</evidence>
<evidence type="ECO:0000313" key="10">
    <source>
        <dbReference type="Proteomes" id="UP001319060"/>
    </source>
</evidence>
<evidence type="ECO:0000256" key="5">
    <source>
        <dbReference type="ARBA" id="ARBA00022989"/>
    </source>
</evidence>